<evidence type="ECO:0000256" key="3">
    <source>
        <dbReference type="RuleBase" id="RU003616"/>
    </source>
</evidence>
<dbReference type="RefSeq" id="WP_107012759.1">
    <property type="nucleotide sequence ID" value="NZ_CP028136.1"/>
</dbReference>
<dbReference type="InterPro" id="IPR002068">
    <property type="entry name" value="A-crystallin/Hsp20_dom"/>
</dbReference>
<dbReference type="OrthoDB" id="9814487at2"/>
<keyword evidence="6" id="KW-1185">Reference proteome</keyword>
<dbReference type="PANTHER" id="PTHR46733:SF4">
    <property type="entry name" value="HEAT SHOCK PROTEIN 21, CHLOROPLASTIC"/>
    <property type="match status" value="1"/>
</dbReference>
<dbReference type="Pfam" id="PF00011">
    <property type="entry name" value="HSP20"/>
    <property type="match status" value="1"/>
</dbReference>
<dbReference type="Proteomes" id="UP000241507">
    <property type="component" value="Chromosome"/>
</dbReference>
<dbReference type="PROSITE" id="PS01031">
    <property type="entry name" value="SHSP"/>
    <property type="match status" value="1"/>
</dbReference>
<proteinExistence type="inferred from homology"/>
<dbReference type="KEGG" id="grs:C7S20_12370"/>
<protein>
    <submittedName>
        <fullName evidence="5">Heat-shock protein</fullName>
    </submittedName>
</protein>
<keyword evidence="1" id="KW-0346">Stress response</keyword>
<gene>
    <name evidence="5" type="ORF">C7S20_12370</name>
</gene>
<dbReference type="EMBL" id="CP028136">
    <property type="protein sequence ID" value="AVR45984.1"/>
    <property type="molecule type" value="Genomic_DNA"/>
</dbReference>
<feature type="domain" description="SHSP" evidence="4">
    <location>
        <begin position="33"/>
        <end position="147"/>
    </location>
</feature>
<comment type="similarity">
    <text evidence="2 3">Belongs to the small heat shock protein (HSP20) family.</text>
</comment>
<evidence type="ECO:0000256" key="1">
    <source>
        <dbReference type="ARBA" id="ARBA00023016"/>
    </source>
</evidence>
<dbReference type="CDD" id="cd06464">
    <property type="entry name" value="ACD_sHsps-like"/>
    <property type="match status" value="1"/>
</dbReference>
<organism evidence="5 6">
    <name type="scientific">Christiangramia fulva</name>
    <dbReference type="NCBI Taxonomy" id="2126553"/>
    <lineage>
        <taxon>Bacteria</taxon>
        <taxon>Pseudomonadati</taxon>
        <taxon>Bacteroidota</taxon>
        <taxon>Flavobacteriia</taxon>
        <taxon>Flavobacteriales</taxon>
        <taxon>Flavobacteriaceae</taxon>
        <taxon>Christiangramia</taxon>
    </lineage>
</organism>
<dbReference type="AlphaFoldDB" id="A0A2R3Z6X6"/>
<dbReference type="InterPro" id="IPR044587">
    <property type="entry name" value="HSP21-like"/>
</dbReference>
<sequence length="147" mass="17318">MSLVKSNKRRFPWMNGDSKAPWGLEDLFDDDFFKIKRSLPAMNVKEHEDDFEIEFAVPGFSKEDFEVSIEDDLLYVSAEKSQEEIEDEDDFTRKEFSYSNFHRTLQLPKSVDVSKEVKANYKDGVLRLRLLKEKEAIKKSRKQIKVS</sequence>
<evidence type="ECO:0000256" key="2">
    <source>
        <dbReference type="PROSITE-ProRule" id="PRU00285"/>
    </source>
</evidence>
<reference evidence="6" key="1">
    <citation type="submission" date="2018-03" db="EMBL/GenBank/DDBJ databases">
        <title>Gramella fulva sp. nov., isolated from a dry surface of tidal flat.</title>
        <authorList>
            <person name="Hwang S.H."/>
            <person name="Hwang W.M."/>
            <person name="Kang K."/>
            <person name="Ahn T.-Y."/>
        </authorList>
    </citation>
    <scope>NUCLEOTIDE SEQUENCE [LARGE SCALE GENOMIC DNA]</scope>
    <source>
        <strain evidence="6">SH35</strain>
    </source>
</reference>
<dbReference type="Gene3D" id="2.60.40.790">
    <property type="match status" value="1"/>
</dbReference>
<evidence type="ECO:0000313" key="6">
    <source>
        <dbReference type="Proteomes" id="UP000241507"/>
    </source>
</evidence>
<name>A0A2R3Z6X6_9FLAO</name>
<dbReference type="SUPFAM" id="SSF49764">
    <property type="entry name" value="HSP20-like chaperones"/>
    <property type="match status" value="1"/>
</dbReference>
<accession>A0A2R3Z6X6</accession>
<evidence type="ECO:0000259" key="4">
    <source>
        <dbReference type="PROSITE" id="PS01031"/>
    </source>
</evidence>
<dbReference type="PANTHER" id="PTHR46733">
    <property type="entry name" value="26.5 KDA HEAT SHOCK PROTEIN, MITOCHONDRIAL"/>
    <property type="match status" value="1"/>
</dbReference>
<dbReference type="InterPro" id="IPR008978">
    <property type="entry name" value="HSP20-like_chaperone"/>
</dbReference>
<dbReference type="GO" id="GO:0009408">
    <property type="term" value="P:response to heat"/>
    <property type="evidence" value="ECO:0007669"/>
    <property type="project" value="InterPro"/>
</dbReference>
<evidence type="ECO:0000313" key="5">
    <source>
        <dbReference type="EMBL" id="AVR45984.1"/>
    </source>
</evidence>